<dbReference type="GO" id="GO:0008408">
    <property type="term" value="F:3'-5' exonuclease activity"/>
    <property type="evidence" value="ECO:0007669"/>
    <property type="project" value="InterPro"/>
</dbReference>
<keyword evidence="7" id="KW-0269">Exonuclease</keyword>
<evidence type="ECO:0000256" key="7">
    <source>
        <dbReference type="ARBA" id="ARBA00022839"/>
    </source>
</evidence>
<evidence type="ECO:0000256" key="8">
    <source>
        <dbReference type="ARBA" id="ARBA00023242"/>
    </source>
</evidence>
<feature type="compositionally biased region" description="Polar residues" evidence="10">
    <location>
        <begin position="63"/>
        <end position="73"/>
    </location>
</feature>
<feature type="region of interest" description="Disordered" evidence="10">
    <location>
        <begin position="1"/>
        <end position="76"/>
    </location>
</feature>
<dbReference type="GO" id="GO:0003676">
    <property type="term" value="F:nucleic acid binding"/>
    <property type="evidence" value="ECO:0007669"/>
    <property type="project" value="InterPro"/>
</dbReference>
<comment type="subcellular location">
    <subcellularLocation>
        <location evidence="1">Nucleus</location>
    </subcellularLocation>
</comment>
<evidence type="ECO:0000259" key="11">
    <source>
        <dbReference type="SMART" id="SM00479"/>
    </source>
</evidence>
<dbReference type="GO" id="GO:0006364">
    <property type="term" value="P:rRNA processing"/>
    <property type="evidence" value="ECO:0007669"/>
    <property type="project" value="UniProtKB-KW"/>
</dbReference>
<name>A0A8H5BEU6_9AGAR</name>
<proteinExistence type="inferred from homology"/>
<keyword evidence="8" id="KW-0539">Nucleus</keyword>
<feature type="region of interest" description="Disordered" evidence="10">
    <location>
        <begin position="267"/>
        <end position="434"/>
    </location>
</feature>
<evidence type="ECO:0000256" key="6">
    <source>
        <dbReference type="ARBA" id="ARBA00022801"/>
    </source>
</evidence>
<evidence type="ECO:0000256" key="4">
    <source>
        <dbReference type="ARBA" id="ARBA00022552"/>
    </source>
</evidence>
<dbReference type="InterPro" id="IPR037431">
    <property type="entry name" value="REX4_DEDDh_dom"/>
</dbReference>
<evidence type="ECO:0000256" key="3">
    <source>
        <dbReference type="ARBA" id="ARBA00016937"/>
    </source>
</evidence>
<evidence type="ECO:0000256" key="9">
    <source>
        <dbReference type="ARBA" id="ARBA00025599"/>
    </source>
</evidence>
<accession>A0A8H5BEU6</accession>
<dbReference type="Pfam" id="PF00929">
    <property type="entry name" value="RNase_T"/>
    <property type="match status" value="1"/>
</dbReference>
<dbReference type="InterPro" id="IPR047021">
    <property type="entry name" value="REXO1/3/4-like"/>
</dbReference>
<feature type="compositionally biased region" description="Low complexity" evidence="10">
    <location>
        <begin position="276"/>
        <end position="294"/>
    </location>
</feature>
<dbReference type="GO" id="GO:0005634">
    <property type="term" value="C:nucleus"/>
    <property type="evidence" value="ECO:0007669"/>
    <property type="project" value="UniProtKB-SubCell"/>
</dbReference>
<comment type="similarity">
    <text evidence="2">Belongs to the REXO4 family.</text>
</comment>
<dbReference type="FunFam" id="3.30.420.10:FF:000007">
    <property type="entry name" value="Interferon-stimulated exonuclease gene 20"/>
    <property type="match status" value="1"/>
</dbReference>
<feature type="compositionally biased region" description="Polar residues" evidence="10">
    <location>
        <begin position="376"/>
        <end position="385"/>
    </location>
</feature>
<sequence length="434" mass="46387">MVKDKVKPSSNWLSLRKQLALEKKSTKSSKHTNSDDKHSRKRRRIDESDSVAAAVHSSAVPAQTSGESSQSAVTKAEGPKNGISIALMQQMTLGQLQYTDAQKLPGRYLALDCEMVGVGIDGAESSLARVSLVNFYGYVILDDYVQQKERVVDYRTQWSGIREADMIKAKPFADVQKRVADLLQDCILVGHAVHNDLKALLLSHPRPQTRDTQIYAHKFGTVKNKRVALRNLVKQELDLTIQSGEHSSITDARATMAVYKLNKKDWEKGSRPLPQSTKSLPASSTAATTSPAPSNKAVKRSHSEVDFASDSDSDSSSSNGSDDDDEDSNEESKSRALAPPVKTTSAKQKGKAKAKGKEAPTTATTFPGGGRKGVSSGLSTITRRASTGGAAAKSRSSIGMSAVGSSGSGGDWWKQLPGGVGGGAKGSVKVSMKR</sequence>
<dbReference type="InterPro" id="IPR036397">
    <property type="entry name" value="RNaseH_sf"/>
</dbReference>
<evidence type="ECO:0000256" key="5">
    <source>
        <dbReference type="ARBA" id="ARBA00022722"/>
    </source>
</evidence>
<dbReference type="PANTHER" id="PTHR12801">
    <property type="entry name" value="RNA EXONUCLEASE REXO1 / RECO3 FAMILY MEMBER-RELATED"/>
    <property type="match status" value="1"/>
</dbReference>
<evidence type="ECO:0000256" key="2">
    <source>
        <dbReference type="ARBA" id="ARBA00010489"/>
    </source>
</evidence>
<evidence type="ECO:0000313" key="13">
    <source>
        <dbReference type="Proteomes" id="UP000567179"/>
    </source>
</evidence>
<dbReference type="InterPro" id="IPR012337">
    <property type="entry name" value="RNaseH-like_sf"/>
</dbReference>
<feature type="compositionally biased region" description="Low complexity" evidence="10">
    <location>
        <begin position="394"/>
        <end position="405"/>
    </location>
</feature>
<organism evidence="12 13">
    <name type="scientific">Psilocybe cf. subviscida</name>
    <dbReference type="NCBI Taxonomy" id="2480587"/>
    <lineage>
        <taxon>Eukaryota</taxon>
        <taxon>Fungi</taxon>
        <taxon>Dikarya</taxon>
        <taxon>Basidiomycota</taxon>
        <taxon>Agaricomycotina</taxon>
        <taxon>Agaricomycetes</taxon>
        <taxon>Agaricomycetidae</taxon>
        <taxon>Agaricales</taxon>
        <taxon>Agaricineae</taxon>
        <taxon>Strophariaceae</taxon>
        <taxon>Psilocybe</taxon>
    </lineage>
</organism>
<keyword evidence="4" id="KW-0698">rRNA processing</keyword>
<evidence type="ECO:0000256" key="10">
    <source>
        <dbReference type="SAM" id="MobiDB-lite"/>
    </source>
</evidence>
<dbReference type="OrthoDB" id="8191639at2759"/>
<keyword evidence="13" id="KW-1185">Reference proteome</keyword>
<dbReference type="EMBL" id="JAACJJ010000028">
    <property type="protein sequence ID" value="KAF5321879.1"/>
    <property type="molecule type" value="Genomic_DNA"/>
</dbReference>
<protein>
    <recommendedName>
        <fullName evidence="3">RNA exonuclease 4</fullName>
    </recommendedName>
</protein>
<comment type="function">
    <text evidence="9">Exoribonuclease involved in ribosome biosynthesis. Involved in the processing of ITS1, the internal transcribed spacer localized between the 18S and 5.8S rRNAs.</text>
</comment>
<dbReference type="Proteomes" id="UP000567179">
    <property type="component" value="Unassembled WGS sequence"/>
</dbReference>
<comment type="caution">
    <text evidence="12">The sequence shown here is derived from an EMBL/GenBank/DDBJ whole genome shotgun (WGS) entry which is preliminary data.</text>
</comment>
<keyword evidence="6" id="KW-0378">Hydrolase</keyword>
<feature type="compositionally biased region" description="Low complexity" evidence="10">
    <location>
        <begin position="50"/>
        <end position="62"/>
    </location>
</feature>
<dbReference type="InterPro" id="IPR013520">
    <property type="entry name" value="Ribonucl_H"/>
</dbReference>
<dbReference type="AlphaFoldDB" id="A0A8H5BEU6"/>
<dbReference type="PANTHER" id="PTHR12801:SF45">
    <property type="entry name" value="RNA EXONUCLEASE 4"/>
    <property type="match status" value="1"/>
</dbReference>
<dbReference type="SMART" id="SM00479">
    <property type="entry name" value="EXOIII"/>
    <property type="match status" value="1"/>
</dbReference>
<feature type="domain" description="Exonuclease" evidence="11">
    <location>
        <begin position="107"/>
        <end position="268"/>
    </location>
</feature>
<keyword evidence="5" id="KW-0540">Nuclease</keyword>
<evidence type="ECO:0000313" key="12">
    <source>
        <dbReference type="EMBL" id="KAF5321879.1"/>
    </source>
</evidence>
<evidence type="ECO:0000256" key="1">
    <source>
        <dbReference type="ARBA" id="ARBA00004123"/>
    </source>
</evidence>
<dbReference type="CDD" id="cd06144">
    <property type="entry name" value="REX4_like"/>
    <property type="match status" value="1"/>
</dbReference>
<reference evidence="12 13" key="1">
    <citation type="journal article" date="2020" name="ISME J.">
        <title>Uncovering the hidden diversity of litter-decomposition mechanisms in mushroom-forming fungi.</title>
        <authorList>
            <person name="Floudas D."/>
            <person name="Bentzer J."/>
            <person name="Ahren D."/>
            <person name="Johansson T."/>
            <person name="Persson P."/>
            <person name="Tunlid A."/>
        </authorList>
    </citation>
    <scope>NUCLEOTIDE SEQUENCE [LARGE SCALE GENOMIC DNA]</scope>
    <source>
        <strain evidence="12 13">CBS 101986</strain>
    </source>
</reference>
<dbReference type="SUPFAM" id="SSF53098">
    <property type="entry name" value="Ribonuclease H-like"/>
    <property type="match status" value="1"/>
</dbReference>
<gene>
    <name evidence="12" type="ORF">D9619_002167</name>
</gene>
<dbReference type="Gene3D" id="3.30.420.10">
    <property type="entry name" value="Ribonuclease H-like superfamily/Ribonuclease H"/>
    <property type="match status" value="1"/>
</dbReference>